<evidence type="ECO:0000256" key="3">
    <source>
        <dbReference type="ARBA" id="ARBA00022763"/>
    </source>
</evidence>
<dbReference type="GO" id="GO:0009378">
    <property type="term" value="F:four-way junction helicase activity"/>
    <property type="evidence" value="ECO:0007669"/>
    <property type="project" value="InterPro"/>
</dbReference>
<dbReference type="AlphaFoldDB" id="A0A1G5VNH0"/>
<evidence type="ECO:0000256" key="8">
    <source>
        <dbReference type="ARBA" id="ARBA00023204"/>
    </source>
</evidence>
<proteinExistence type="inferred from homology"/>
<feature type="binding site" evidence="9">
    <location>
        <position position="199"/>
    </location>
    <ligand>
        <name>ATP</name>
        <dbReference type="ChEBI" id="CHEBI:30616"/>
    </ligand>
</feature>
<feature type="binding site" evidence="9">
    <location>
        <position position="84"/>
    </location>
    <ligand>
        <name>ATP</name>
        <dbReference type="ChEBI" id="CHEBI:30616"/>
    </ligand>
</feature>
<dbReference type="InterPro" id="IPR027417">
    <property type="entry name" value="P-loop_NTPase"/>
</dbReference>
<dbReference type="OrthoDB" id="9804478at2"/>
<dbReference type="HAMAP" id="MF_00016">
    <property type="entry name" value="DNA_HJ_migration_RuvB"/>
    <property type="match status" value="1"/>
</dbReference>
<feature type="binding site" evidence="9">
    <location>
        <position position="189"/>
    </location>
    <ligand>
        <name>ATP</name>
        <dbReference type="ChEBI" id="CHEBI:30616"/>
    </ligand>
</feature>
<feature type="binding site" evidence="9">
    <location>
        <position position="80"/>
    </location>
    <ligand>
        <name>ATP</name>
        <dbReference type="ChEBI" id="CHEBI:30616"/>
    </ligand>
</feature>
<dbReference type="Proteomes" id="UP000199689">
    <property type="component" value="Unassembled WGS sequence"/>
</dbReference>
<dbReference type="PANTHER" id="PTHR42848">
    <property type="match status" value="1"/>
</dbReference>
<evidence type="ECO:0000256" key="5">
    <source>
        <dbReference type="ARBA" id="ARBA00022840"/>
    </source>
</evidence>
<dbReference type="Gene3D" id="1.10.8.60">
    <property type="match status" value="1"/>
</dbReference>
<dbReference type="SMART" id="SM00382">
    <property type="entry name" value="AAA"/>
    <property type="match status" value="1"/>
</dbReference>
<dbReference type="InterPro" id="IPR004605">
    <property type="entry name" value="DNA_helicase_Holl-junc_RuvB"/>
</dbReference>
<evidence type="ECO:0000256" key="6">
    <source>
        <dbReference type="ARBA" id="ARBA00023125"/>
    </source>
</evidence>
<organism evidence="12 13">
    <name type="scientific">Allisonella histaminiformans</name>
    <dbReference type="NCBI Taxonomy" id="209880"/>
    <lineage>
        <taxon>Bacteria</taxon>
        <taxon>Bacillati</taxon>
        <taxon>Bacillota</taxon>
        <taxon>Negativicutes</taxon>
        <taxon>Veillonellales</taxon>
        <taxon>Veillonellaceae</taxon>
        <taxon>Allisonella</taxon>
    </lineage>
</organism>
<dbReference type="GO" id="GO:0016887">
    <property type="term" value="F:ATP hydrolysis activity"/>
    <property type="evidence" value="ECO:0007669"/>
    <property type="project" value="RHEA"/>
</dbReference>
<dbReference type="NCBIfam" id="TIGR00635">
    <property type="entry name" value="ruvB"/>
    <property type="match status" value="1"/>
</dbReference>
<feature type="binding site" evidence="9">
    <location>
        <position position="38"/>
    </location>
    <ligand>
        <name>ATP</name>
        <dbReference type="ChEBI" id="CHEBI:30616"/>
    </ligand>
</feature>
<dbReference type="FunFam" id="3.40.50.300:FF:000073">
    <property type="entry name" value="Holliday junction ATP-dependent DNA helicase RuvB"/>
    <property type="match status" value="1"/>
</dbReference>
<evidence type="ECO:0000256" key="2">
    <source>
        <dbReference type="ARBA" id="ARBA00022741"/>
    </source>
</evidence>
<dbReference type="SUPFAM" id="SSF52540">
    <property type="entry name" value="P-loop containing nucleoside triphosphate hydrolases"/>
    <property type="match status" value="1"/>
</dbReference>
<evidence type="ECO:0000256" key="10">
    <source>
        <dbReference type="SAM" id="MobiDB-lite"/>
    </source>
</evidence>
<dbReference type="Gene3D" id="1.10.10.10">
    <property type="entry name" value="Winged helix-like DNA-binding domain superfamily/Winged helix DNA-binding domain"/>
    <property type="match status" value="1"/>
</dbReference>
<evidence type="ECO:0000256" key="4">
    <source>
        <dbReference type="ARBA" id="ARBA00022801"/>
    </source>
</evidence>
<dbReference type="GO" id="GO:0000400">
    <property type="term" value="F:four-way junction DNA binding"/>
    <property type="evidence" value="ECO:0007669"/>
    <property type="project" value="UniProtKB-UniRule"/>
</dbReference>
<dbReference type="InterPro" id="IPR041445">
    <property type="entry name" value="AAA_lid_4"/>
</dbReference>
<dbReference type="PANTHER" id="PTHR42848:SF1">
    <property type="entry name" value="HOLLIDAY JUNCTION BRANCH MIGRATION COMPLEX SUBUNIT RUVB"/>
    <property type="match status" value="1"/>
</dbReference>
<dbReference type="Pfam" id="PF17864">
    <property type="entry name" value="AAA_lid_4"/>
    <property type="match status" value="1"/>
</dbReference>
<dbReference type="EC" id="3.6.4.-" evidence="9"/>
<keyword evidence="2 9" id="KW-0547">Nucleotide-binding</keyword>
<reference evidence="12 13" key="1">
    <citation type="submission" date="2016-10" db="EMBL/GenBank/DDBJ databases">
        <authorList>
            <person name="de Groot N.N."/>
        </authorList>
    </citation>
    <scope>NUCLEOTIDE SEQUENCE [LARGE SCALE GENOMIC DNA]</scope>
    <source>
        <strain evidence="12 13">DSM 15230</strain>
    </source>
</reference>
<feature type="binding site" evidence="9">
    <location>
        <position position="309"/>
    </location>
    <ligand>
        <name>DNA</name>
        <dbReference type="ChEBI" id="CHEBI:16991"/>
    </ligand>
</feature>
<evidence type="ECO:0000313" key="13">
    <source>
        <dbReference type="Proteomes" id="UP000199689"/>
    </source>
</evidence>
<feature type="binding site" evidence="9">
    <location>
        <position position="328"/>
    </location>
    <ligand>
        <name>DNA</name>
        <dbReference type="ChEBI" id="CHEBI:16991"/>
    </ligand>
</feature>
<feature type="binding site" evidence="9">
    <location>
        <position position="84"/>
    </location>
    <ligand>
        <name>Mg(2+)</name>
        <dbReference type="ChEBI" id="CHEBI:18420"/>
    </ligand>
</feature>
<feature type="compositionally biased region" description="Basic and acidic residues" evidence="10">
    <location>
        <begin position="1"/>
        <end position="34"/>
    </location>
</feature>
<feature type="domain" description="AAA+ ATPase" evidence="11">
    <location>
        <begin position="69"/>
        <end position="200"/>
    </location>
</feature>
<dbReference type="GO" id="GO:0005737">
    <property type="term" value="C:cytoplasm"/>
    <property type="evidence" value="ECO:0007669"/>
    <property type="project" value="UniProtKB-SubCell"/>
</dbReference>
<feature type="binding site" evidence="9">
    <location>
        <position position="85"/>
    </location>
    <ligand>
        <name>ATP</name>
        <dbReference type="ChEBI" id="CHEBI:30616"/>
    </ligand>
</feature>
<feature type="binding site" evidence="9">
    <location>
        <begin position="146"/>
        <end position="148"/>
    </location>
    <ligand>
        <name>ATP</name>
        <dbReference type="ChEBI" id="CHEBI:30616"/>
    </ligand>
</feature>
<dbReference type="RefSeq" id="WP_091364007.1">
    <property type="nucleotide sequence ID" value="NZ_FMXA01000008.1"/>
</dbReference>
<dbReference type="GO" id="GO:0006281">
    <property type="term" value="P:DNA repair"/>
    <property type="evidence" value="ECO:0007669"/>
    <property type="project" value="UniProtKB-UniRule"/>
</dbReference>
<comment type="domain">
    <text evidence="9">Has 3 domains, the large (RuvB-L) and small ATPase (RuvB-S) domains and the C-terminal head (RuvB-H) domain. The head domain binds DNA, while the ATPase domains jointly bind ATP, ADP or are empty depending on the state of the subunit in the translocation cycle. During a single DNA translocation step the structure of each domain remains the same, but their relative positions change.</text>
</comment>
<dbReference type="InterPro" id="IPR036390">
    <property type="entry name" value="WH_DNA-bd_sf"/>
</dbReference>
<feature type="region of interest" description="Head domain (RuvB-H)" evidence="9">
    <location>
        <begin position="273"/>
        <end position="357"/>
    </location>
</feature>
<dbReference type="SUPFAM" id="SSF46785">
    <property type="entry name" value="Winged helix' DNA-binding domain"/>
    <property type="match status" value="1"/>
</dbReference>
<dbReference type="Pfam" id="PF05491">
    <property type="entry name" value="WHD_RuvB"/>
    <property type="match status" value="1"/>
</dbReference>
<feature type="binding site" evidence="9">
    <location>
        <position position="333"/>
    </location>
    <ligand>
        <name>DNA</name>
        <dbReference type="ChEBI" id="CHEBI:16991"/>
    </ligand>
</feature>
<evidence type="ECO:0000313" key="12">
    <source>
        <dbReference type="EMBL" id="SDA47288.1"/>
    </source>
</evidence>
<evidence type="ECO:0000256" key="9">
    <source>
        <dbReference type="HAMAP-Rule" id="MF_00016"/>
    </source>
</evidence>
<feature type="binding site" evidence="9">
    <location>
        <position position="83"/>
    </location>
    <ligand>
        <name>ATP</name>
        <dbReference type="ChEBI" id="CHEBI:30616"/>
    </ligand>
</feature>
<keyword evidence="8 9" id="KW-0234">DNA repair</keyword>
<protein>
    <recommendedName>
        <fullName evidence="9">Holliday junction branch migration complex subunit RuvB</fullName>
        <ecNumber evidence="9">3.6.4.-</ecNumber>
    </recommendedName>
</protein>
<dbReference type="GO" id="GO:0005524">
    <property type="term" value="F:ATP binding"/>
    <property type="evidence" value="ECO:0007669"/>
    <property type="project" value="UniProtKB-UniRule"/>
</dbReference>
<keyword evidence="5 9" id="KW-0067">ATP-binding</keyword>
<dbReference type="InterPro" id="IPR003593">
    <property type="entry name" value="AAA+_ATPase"/>
</dbReference>
<comment type="function">
    <text evidence="9">The RuvA-RuvB-RuvC complex processes Holliday junction (HJ) DNA during genetic recombination and DNA repair, while the RuvA-RuvB complex plays an important role in the rescue of blocked DNA replication forks via replication fork reversal (RFR). RuvA specifically binds to HJ cruciform DNA, conferring on it an open structure. The RuvB hexamer acts as an ATP-dependent pump, pulling dsDNA into and through the RuvAB complex. RuvB forms 2 homohexamers on either side of HJ DNA bound by 1 or 2 RuvA tetramers; 4 subunits per hexamer contact DNA at a time. Coordinated motions by a converter formed by DNA-disengaged RuvB subunits stimulates ATP hydrolysis and nucleotide exchange. Immobilization of the converter enables RuvB to convert the ATP-contained energy into a lever motion, pulling 2 nucleotides of DNA out of the RuvA tetramer per ATP hydrolyzed, thus driving DNA branch migration. The RuvB motors rotate together with the DNA substrate, which together with the progressing nucleotide cycle form the mechanistic basis for DNA recombination by continuous HJ branch migration. Branch migration allows RuvC to scan DNA until it finds its consensus sequence, where it cleaves and resolves cruciform DNA.</text>
</comment>
<name>A0A1G5VNH0_9FIRM</name>
<comment type="similarity">
    <text evidence="9">Belongs to the RuvB family.</text>
</comment>
<dbReference type="EMBL" id="FMXA01000008">
    <property type="protein sequence ID" value="SDA47288.1"/>
    <property type="molecule type" value="Genomic_DNA"/>
</dbReference>
<feature type="binding site" evidence="9">
    <location>
        <position position="39"/>
    </location>
    <ligand>
        <name>ATP</name>
        <dbReference type="ChEBI" id="CHEBI:30616"/>
    </ligand>
</feature>
<comment type="caution">
    <text evidence="9">Lacks conserved residue(s) required for the propagation of feature annotation.</text>
</comment>
<dbReference type="GeneID" id="87755785"/>
<keyword evidence="1 9" id="KW-0963">Cytoplasm</keyword>
<dbReference type="STRING" id="209880.SAMN02910343_00753"/>
<dbReference type="Pfam" id="PF05496">
    <property type="entry name" value="RuvB_N"/>
    <property type="match status" value="1"/>
</dbReference>
<dbReference type="GO" id="GO:0006310">
    <property type="term" value="P:DNA recombination"/>
    <property type="evidence" value="ECO:0007669"/>
    <property type="project" value="UniProtKB-UniRule"/>
</dbReference>
<dbReference type="Gene3D" id="3.40.50.300">
    <property type="entry name" value="P-loop containing nucleotide triphosphate hydrolases"/>
    <property type="match status" value="1"/>
</dbReference>
<evidence type="ECO:0000259" key="11">
    <source>
        <dbReference type="SMART" id="SM00382"/>
    </source>
</evidence>
<dbReference type="InterPro" id="IPR008824">
    <property type="entry name" value="RuvB-like_N"/>
</dbReference>
<comment type="subcellular location">
    <subcellularLocation>
        <location evidence="9">Cytoplasm</location>
    </subcellularLocation>
</comment>
<keyword evidence="12" id="KW-0347">Helicase</keyword>
<comment type="catalytic activity">
    <reaction evidence="9">
        <text>ATP + H2O = ADP + phosphate + H(+)</text>
        <dbReference type="Rhea" id="RHEA:13065"/>
        <dbReference type="ChEBI" id="CHEBI:15377"/>
        <dbReference type="ChEBI" id="CHEBI:15378"/>
        <dbReference type="ChEBI" id="CHEBI:30616"/>
        <dbReference type="ChEBI" id="CHEBI:43474"/>
        <dbReference type="ChEBI" id="CHEBI:456216"/>
    </reaction>
</comment>
<evidence type="ECO:0000256" key="7">
    <source>
        <dbReference type="ARBA" id="ARBA00023172"/>
    </source>
</evidence>
<sequence>MLDHIKSLRTEESGKGEPEEGRIVAREDSGHDGWQHSLRPKALSDYIGQHTLRQNLSVYIQAAKKRKEALDHVLLYGPPGLGKTTMANIIANELGVNFRITSGPAIERPGDLAALLTNLEEHDVLFIDEIHRLNRSVEEILYPAMEDFALDIVMGKGPGARSYRLDLPPFTLVGATTRAGALAAPLRDRFGIVFRMQFYTPEELTLIIKRAASILNIDIADEGAREIARRSRGTPRIANRLLKRVRDFAQVMGSGIITNEIAAHALAQLHVDGIGLDAIDREVLKTIIYKFNGGPVGVDTIAAAVSEERATIEDVYEPYLMQIGFLSRTPRGRVATRAAYDHLGVPWNQNSSETGEE</sequence>
<dbReference type="InterPro" id="IPR008823">
    <property type="entry name" value="RuvB_wg_C"/>
</dbReference>
<evidence type="ECO:0000256" key="1">
    <source>
        <dbReference type="ARBA" id="ARBA00022490"/>
    </source>
</evidence>
<gene>
    <name evidence="9" type="primary">ruvB</name>
    <name evidence="12" type="ORF">SAMN02910343_00753</name>
</gene>
<keyword evidence="6 9" id="KW-0238">DNA-binding</keyword>
<keyword evidence="4 9" id="KW-0378">Hydrolase</keyword>
<keyword evidence="3 9" id="KW-0227">DNA damage</keyword>
<feature type="binding site" evidence="9">
    <location>
        <position position="236"/>
    </location>
    <ligand>
        <name>ATP</name>
        <dbReference type="ChEBI" id="CHEBI:30616"/>
    </ligand>
</feature>
<keyword evidence="7 9" id="KW-0233">DNA recombination</keyword>
<feature type="region of interest" description="Small ATPAse domain (RuvB-S)" evidence="9">
    <location>
        <begin position="200"/>
        <end position="270"/>
    </location>
</feature>
<dbReference type="CDD" id="cd00009">
    <property type="entry name" value="AAA"/>
    <property type="match status" value="1"/>
</dbReference>
<dbReference type="NCBIfam" id="NF000868">
    <property type="entry name" value="PRK00080.1"/>
    <property type="match status" value="1"/>
</dbReference>
<accession>A0A1G5VNH0</accession>
<dbReference type="InterPro" id="IPR036388">
    <property type="entry name" value="WH-like_DNA-bd_sf"/>
</dbReference>
<dbReference type="GO" id="GO:0048476">
    <property type="term" value="C:Holliday junction resolvase complex"/>
    <property type="evidence" value="ECO:0007669"/>
    <property type="project" value="UniProtKB-UniRule"/>
</dbReference>
<comment type="subunit">
    <text evidence="9">Homohexamer. Forms an RuvA(8)-RuvB(12)-Holliday junction (HJ) complex. HJ DNA is sandwiched between 2 RuvA tetramers; dsDNA enters through RuvA and exits via RuvB. An RuvB hexamer assembles on each DNA strand where it exits the tetramer. Each RuvB hexamer is contacted by two RuvA subunits (via domain III) on 2 adjacent RuvB subunits; this complex drives branch migration. In the full resolvosome a probable DNA-RuvA(4)-RuvB(12)-RuvC(2) complex forms which resolves the HJ.</text>
</comment>
<feature type="region of interest" description="Disordered" evidence="10">
    <location>
        <begin position="1"/>
        <end position="35"/>
    </location>
</feature>
<keyword evidence="13" id="KW-1185">Reference proteome</keyword>